<evidence type="ECO:0000256" key="1">
    <source>
        <dbReference type="ARBA" id="ARBA00023098"/>
    </source>
</evidence>
<keyword evidence="1 2" id="KW-0443">Lipid metabolism</keyword>
<evidence type="ECO:0000256" key="2">
    <source>
        <dbReference type="PROSITE-ProRule" id="PRU01161"/>
    </source>
</evidence>
<dbReference type="PANTHER" id="PTHR10728:SF40">
    <property type="entry name" value="PATATIN FAMILY PROTEIN"/>
    <property type="match status" value="1"/>
</dbReference>
<dbReference type="Proteomes" id="UP001230466">
    <property type="component" value="Unassembled WGS sequence"/>
</dbReference>
<comment type="caution">
    <text evidence="2">Lacks conserved residue(s) required for the propagation of feature annotation.</text>
</comment>
<dbReference type="Gene3D" id="3.40.1090.10">
    <property type="entry name" value="Cytosolic phospholipase A2 catalytic domain"/>
    <property type="match status" value="1"/>
</dbReference>
<proteinExistence type="predicted"/>
<keyword evidence="2" id="KW-0442">Lipid degradation</keyword>
<dbReference type="PANTHER" id="PTHR10728">
    <property type="entry name" value="CYTOSOLIC PHOSPHOLIPASE A2"/>
    <property type="match status" value="1"/>
</dbReference>
<keyword evidence="2" id="KW-0378">Hydrolase</keyword>
<protein>
    <submittedName>
        <fullName evidence="5">Patatin-like phospholipase family protein</fullName>
    </submittedName>
</protein>
<name>A0AAW8CS35_9PAST</name>
<dbReference type="PROSITE" id="PS51257">
    <property type="entry name" value="PROKAR_LIPOPROTEIN"/>
    <property type="match status" value="1"/>
</dbReference>
<dbReference type="Pfam" id="PF01734">
    <property type="entry name" value="Patatin"/>
    <property type="match status" value="1"/>
</dbReference>
<organism evidence="5 6">
    <name type="scientific">Pasteurella atlantica</name>
    <dbReference type="NCBI Taxonomy" id="2827233"/>
    <lineage>
        <taxon>Bacteria</taxon>
        <taxon>Pseudomonadati</taxon>
        <taxon>Pseudomonadota</taxon>
        <taxon>Gammaproteobacteria</taxon>
        <taxon>Pasteurellales</taxon>
        <taxon>Pasteurellaceae</taxon>
        <taxon>Pasteurella</taxon>
    </lineage>
</organism>
<evidence type="ECO:0000259" key="4">
    <source>
        <dbReference type="PROSITE" id="PS51635"/>
    </source>
</evidence>
<dbReference type="PROSITE" id="PS51635">
    <property type="entry name" value="PNPLA"/>
    <property type="match status" value="1"/>
</dbReference>
<dbReference type="AlphaFoldDB" id="A0AAW8CS35"/>
<evidence type="ECO:0000313" key="6">
    <source>
        <dbReference type="Proteomes" id="UP001230466"/>
    </source>
</evidence>
<gene>
    <name evidence="5" type="ORF">QJU78_09005</name>
</gene>
<dbReference type="GO" id="GO:0005829">
    <property type="term" value="C:cytosol"/>
    <property type="evidence" value="ECO:0007669"/>
    <property type="project" value="TreeGrafter"/>
</dbReference>
<dbReference type="SUPFAM" id="SSF52151">
    <property type="entry name" value="FabD/lysophospholipase-like"/>
    <property type="match status" value="1"/>
</dbReference>
<feature type="active site" description="Proton acceptor" evidence="2">
    <location>
        <position position="284"/>
    </location>
</feature>
<feature type="domain" description="PNPLA" evidence="4">
    <location>
        <begin position="57"/>
        <end position="297"/>
    </location>
</feature>
<sequence length="441" mass="49259">MIKRTIFLGIFMLSFLSACSSVKYHPVETINQINTNNGYRVYNVLSKNKQHKNLIILMFSGGGNRAASLGYGVLEQFAKTFINPTAKGKTLLDNIDLVYGVSGGSVLASYFALEGKDVIPQFEKQFLKNNFQQQIVKKALSVSTISRLTSPQFGRGDLLAEQLNSALFKDKTFDDLLHHRKGPFAVISATDMNMGQRLNFTQEDFDLLCLDLKKVKIARAVAASSAVPLIFSPLTFNNNGGSCYPSKKTSVIKATEAGKNKNEIQTKKDLYKNSQKRPFIHLVDGGLTDNLGLRSLLDTYNLWGFQGIKNNLKKSNIKNVIVINVNAQNQITSNVDLSADIPNTSDIVNAIINVPIDSNTQNTLNSFRTLVDEWNKKQQNIKIYFVSLNLKDLPTSSLRDEVLNIDTSFYLPKEDVNKLKQSAKILLDQSVDYQEVLKVLR</sequence>
<feature type="short sequence motif" description="GXSXG" evidence="2">
    <location>
        <begin position="100"/>
        <end position="104"/>
    </location>
</feature>
<reference evidence="5" key="1">
    <citation type="journal article" date="2023" name="Front. Microbiol.">
        <title>Phylogeography and host specificity of Pasteurellaceae pathogenic to sea-farmed fish in the north-east Atlantic.</title>
        <authorList>
            <person name="Gulla S."/>
            <person name="Colquhoun D.J."/>
            <person name="Olsen A.B."/>
            <person name="Spilsberg B."/>
            <person name="Lagesen K."/>
            <person name="Aakesson C.P."/>
            <person name="Strom S."/>
            <person name="Manji F."/>
            <person name="Birkbeck T.H."/>
            <person name="Nilsen H.K."/>
        </authorList>
    </citation>
    <scope>NUCLEOTIDE SEQUENCE</scope>
    <source>
        <strain evidence="5">VIB1234</strain>
    </source>
</reference>
<dbReference type="GO" id="GO:0046475">
    <property type="term" value="P:glycerophospholipid catabolic process"/>
    <property type="evidence" value="ECO:0007669"/>
    <property type="project" value="TreeGrafter"/>
</dbReference>
<feature type="short sequence motif" description="DGA/G" evidence="2">
    <location>
        <begin position="284"/>
        <end position="286"/>
    </location>
</feature>
<dbReference type="EMBL" id="JASAYJ010000021">
    <property type="protein sequence ID" value="MDP8187895.1"/>
    <property type="molecule type" value="Genomic_DNA"/>
</dbReference>
<dbReference type="InterPro" id="IPR016035">
    <property type="entry name" value="Acyl_Trfase/lysoPLipase"/>
</dbReference>
<accession>A0AAW8CS35</accession>
<dbReference type="GO" id="GO:0004623">
    <property type="term" value="F:phospholipase A2 activity"/>
    <property type="evidence" value="ECO:0007669"/>
    <property type="project" value="TreeGrafter"/>
</dbReference>
<comment type="caution">
    <text evidence="5">The sequence shown here is derived from an EMBL/GenBank/DDBJ whole genome shotgun (WGS) entry which is preliminary data.</text>
</comment>
<keyword evidence="3" id="KW-0732">Signal</keyword>
<evidence type="ECO:0000256" key="3">
    <source>
        <dbReference type="SAM" id="SignalP"/>
    </source>
</evidence>
<feature type="signal peptide" evidence="3">
    <location>
        <begin position="1"/>
        <end position="20"/>
    </location>
</feature>
<dbReference type="InterPro" id="IPR002641">
    <property type="entry name" value="PNPLA_dom"/>
</dbReference>
<dbReference type="RefSeq" id="WP_211599102.1">
    <property type="nucleotide sequence ID" value="NZ_JAGRQI010000022.1"/>
</dbReference>
<feature type="active site" description="Nucleophile" evidence="2">
    <location>
        <position position="102"/>
    </location>
</feature>
<feature type="chain" id="PRO_5043645045" evidence="3">
    <location>
        <begin position="21"/>
        <end position="441"/>
    </location>
</feature>
<evidence type="ECO:0000313" key="5">
    <source>
        <dbReference type="EMBL" id="MDP8187895.1"/>
    </source>
</evidence>